<dbReference type="EMBL" id="CP144533">
    <property type="protein sequence ID" value="WWC60896.1"/>
    <property type="molecule type" value="Genomic_DNA"/>
</dbReference>
<gene>
    <name evidence="5" type="ORF">I303_03494</name>
    <name evidence="6" type="ORF">I303_103472</name>
</gene>
<feature type="transmembrane region" description="Helical" evidence="2">
    <location>
        <begin position="212"/>
        <end position="233"/>
    </location>
</feature>
<feature type="transmembrane region" description="Helical" evidence="2">
    <location>
        <begin position="401"/>
        <end position="422"/>
    </location>
</feature>
<dbReference type="GeneID" id="28967193"/>
<sequence length="508" mass="55885">MSTPISSPRSRLRLIWYIPLAVLCAGSGQCLILLYKPRCLTVSLHAHSTSIPALIARAHEHHNVTEIDPGVPIDGKIYFHGALQTFLWGISFPIGMVLGLSKSKYHVPLQSINIVLVFVGMYFGHHHGGRQYPETVHGLMAKIIKWVIIAQGALGTFLKLHILEKNVRPWVVPFHSFIGKVFPILGWTQMLFGVATALGYCRGGHLGQCAAHYIMGSAFIGYAAIMVIMLQVGQKWLERTGRSQEMLDSTVIMVWGIINTFTEHHGGPWTHKDMQHTMMGVLWWAGGLLGMFLSRNGKRSFVPAVIIIMTGWGMSAHEQALMISSKIHGLFGYALIAAGTLRLIEVCFVLNDKPTPAGTVRIFQHLPPYLLTLGGTLFMSATDEELRYADGVGIDHVSYALFDFSLSFLLYLIITFLVHLYSNSGKNALANKEDAAIAEEAGYSKLGQGENGHAIHDEEEDGPEAYELTEHDVSGSGSSDEGTKVRGGDEIDWMHQDENAGRSGGVRL</sequence>
<feature type="transmembrane region" description="Helical" evidence="2">
    <location>
        <begin position="300"/>
        <end position="317"/>
    </location>
</feature>
<dbReference type="InterPro" id="IPR018825">
    <property type="entry name" value="DUF2427"/>
</dbReference>
<feature type="transmembrane region" description="Helical" evidence="2">
    <location>
        <begin position="181"/>
        <end position="200"/>
    </location>
</feature>
<feature type="transmembrane region" description="Helical" evidence="2">
    <location>
        <begin position="105"/>
        <end position="123"/>
    </location>
</feature>
<name>A0A1A6A6U4_9TREE</name>
<organism evidence="5">
    <name type="scientific">Kwoniella dejecticola CBS 10117</name>
    <dbReference type="NCBI Taxonomy" id="1296121"/>
    <lineage>
        <taxon>Eukaryota</taxon>
        <taxon>Fungi</taxon>
        <taxon>Dikarya</taxon>
        <taxon>Basidiomycota</taxon>
        <taxon>Agaricomycotina</taxon>
        <taxon>Tremellomycetes</taxon>
        <taxon>Tremellales</taxon>
        <taxon>Cryptococcaceae</taxon>
        <taxon>Kwoniella</taxon>
    </lineage>
</organism>
<dbReference type="KEGG" id="kdj:28967193"/>
<dbReference type="PANTHER" id="PTHR31685:SF2">
    <property type="entry name" value="PROTEIN YTP1"/>
    <property type="match status" value="1"/>
</dbReference>
<evidence type="ECO:0000313" key="7">
    <source>
        <dbReference type="Proteomes" id="UP000078595"/>
    </source>
</evidence>
<feature type="transmembrane region" description="Helical" evidence="2">
    <location>
        <begin position="329"/>
        <end position="350"/>
    </location>
</feature>
<dbReference type="CDD" id="cd08760">
    <property type="entry name" value="Cyt_b561_FRRS1_like"/>
    <property type="match status" value="1"/>
</dbReference>
<feature type="transmembrane region" description="Helical" evidence="2">
    <location>
        <begin position="14"/>
        <end position="35"/>
    </location>
</feature>
<keyword evidence="2" id="KW-0472">Membrane</keyword>
<evidence type="ECO:0000256" key="2">
    <source>
        <dbReference type="SAM" id="Phobius"/>
    </source>
</evidence>
<feature type="domain" description="DUF2427" evidence="3">
    <location>
        <begin position="61"/>
        <end position="161"/>
    </location>
</feature>
<dbReference type="EMBL" id="KI894030">
    <property type="protein sequence ID" value="OBR85782.1"/>
    <property type="molecule type" value="Genomic_DNA"/>
</dbReference>
<reference evidence="6" key="3">
    <citation type="submission" date="2024-02" db="EMBL/GenBank/DDBJ databases">
        <title>Comparative genomics of Cryptococcus and Kwoniella reveals pathogenesis evolution and contrasting modes of karyotype evolution via chromosome fusion or intercentromeric recombination.</title>
        <authorList>
            <person name="Coelho M.A."/>
            <person name="David-Palma M."/>
            <person name="Shea T."/>
            <person name="Bowers K."/>
            <person name="McGinley-Smith S."/>
            <person name="Mohammad A.W."/>
            <person name="Gnirke A."/>
            <person name="Yurkov A.M."/>
            <person name="Nowrousian M."/>
            <person name="Sun S."/>
            <person name="Cuomo C.A."/>
            <person name="Heitman J."/>
        </authorList>
    </citation>
    <scope>NUCLEOTIDE SEQUENCE</scope>
    <source>
        <strain evidence="6">CBS 10117</strain>
    </source>
</reference>
<dbReference type="InterPro" id="IPR018827">
    <property type="entry name" value="YTP1_C"/>
</dbReference>
<keyword evidence="2" id="KW-0812">Transmembrane</keyword>
<feature type="transmembrane region" description="Helical" evidence="2">
    <location>
        <begin position="362"/>
        <end position="381"/>
    </location>
</feature>
<keyword evidence="2" id="KW-1133">Transmembrane helix</keyword>
<reference evidence="6" key="2">
    <citation type="submission" date="2013-07" db="EMBL/GenBank/DDBJ databases">
        <authorList>
            <consortium name="The Broad Institute Genome Sequencing Platform"/>
            <person name="Cuomo C."/>
            <person name="Litvintseva A."/>
            <person name="Chen Y."/>
            <person name="Heitman J."/>
            <person name="Sun S."/>
            <person name="Springer D."/>
            <person name="Dromer F."/>
            <person name="Young S.K."/>
            <person name="Zeng Q."/>
            <person name="Gargeya S."/>
            <person name="Fitzgerald M."/>
            <person name="Abouelleil A."/>
            <person name="Alvarado L."/>
            <person name="Berlin A.M."/>
            <person name="Chapman S.B."/>
            <person name="Dewar J."/>
            <person name="Goldberg J."/>
            <person name="Griggs A."/>
            <person name="Gujja S."/>
            <person name="Hansen M."/>
            <person name="Howarth C."/>
            <person name="Imamovic A."/>
            <person name="Larimer J."/>
            <person name="McCowan C."/>
            <person name="Murphy C."/>
            <person name="Pearson M."/>
            <person name="Priest M."/>
            <person name="Roberts A."/>
            <person name="Saif S."/>
            <person name="Shea T."/>
            <person name="Sykes S."/>
            <person name="Wortman J."/>
            <person name="Nusbaum C."/>
            <person name="Birren B."/>
        </authorList>
    </citation>
    <scope>NUCLEOTIDE SEQUENCE</scope>
    <source>
        <strain evidence="6">CBS 10117</strain>
    </source>
</reference>
<feature type="domain" description="Protein YTP1-like C-terminal" evidence="4">
    <location>
        <begin position="186"/>
        <end position="421"/>
    </location>
</feature>
<proteinExistence type="predicted"/>
<dbReference type="RefSeq" id="XP_018263624.1">
    <property type="nucleotide sequence ID" value="XM_018406816.1"/>
</dbReference>
<feature type="region of interest" description="Disordered" evidence="1">
    <location>
        <begin position="448"/>
        <end position="508"/>
    </location>
</feature>
<keyword evidence="7" id="KW-1185">Reference proteome</keyword>
<protein>
    <submittedName>
        <fullName evidence="5">Membrane protein</fullName>
    </submittedName>
</protein>
<dbReference type="AlphaFoldDB" id="A0A1A6A6U4"/>
<dbReference type="STRING" id="1296121.A0A1A6A6U4"/>
<dbReference type="PANTHER" id="PTHR31685">
    <property type="entry name" value="INTEGRAL MEMBRANE PROTEIN (AFU_ORTHOLOGUE AFUA_6G12730)-RELATED"/>
    <property type="match status" value="1"/>
</dbReference>
<evidence type="ECO:0000259" key="3">
    <source>
        <dbReference type="Pfam" id="PF10348"/>
    </source>
</evidence>
<evidence type="ECO:0000313" key="5">
    <source>
        <dbReference type="EMBL" id="OBR85782.1"/>
    </source>
</evidence>
<dbReference type="OrthoDB" id="4137487at2759"/>
<dbReference type="Pfam" id="PF10348">
    <property type="entry name" value="DUF2427"/>
    <property type="match status" value="1"/>
</dbReference>
<evidence type="ECO:0000259" key="4">
    <source>
        <dbReference type="Pfam" id="PF10355"/>
    </source>
</evidence>
<evidence type="ECO:0000313" key="6">
    <source>
        <dbReference type="EMBL" id="WWC60896.1"/>
    </source>
</evidence>
<accession>A0A1A6A6U4</accession>
<feature type="transmembrane region" description="Helical" evidence="2">
    <location>
        <begin position="274"/>
        <end position="293"/>
    </location>
</feature>
<feature type="compositionally biased region" description="Basic and acidic residues" evidence="1">
    <location>
        <begin position="481"/>
        <end position="500"/>
    </location>
</feature>
<reference evidence="5" key="1">
    <citation type="submission" date="2013-07" db="EMBL/GenBank/DDBJ databases">
        <title>The Genome Sequence of Cryptococcus dejecticola CBS10117.</title>
        <authorList>
            <consortium name="The Broad Institute Genome Sequencing Platform"/>
            <person name="Cuomo C."/>
            <person name="Litvintseva A."/>
            <person name="Chen Y."/>
            <person name="Heitman J."/>
            <person name="Sun S."/>
            <person name="Springer D."/>
            <person name="Dromer F."/>
            <person name="Young S.K."/>
            <person name="Zeng Q."/>
            <person name="Gargeya S."/>
            <person name="Fitzgerald M."/>
            <person name="Abouelleil A."/>
            <person name="Alvarado L."/>
            <person name="Berlin A.M."/>
            <person name="Chapman S.B."/>
            <person name="Dewar J."/>
            <person name="Goldberg J."/>
            <person name="Griggs A."/>
            <person name="Gujja S."/>
            <person name="Hansen M."/>
            <person name="Howarth C."/>
            <person name="Imamovic A."/>
            <person name="Larimer J."/>
            <person name="McCowan C."/>
            <person name="Murphy C."/>
            <person name="Pearson M."/>
            <person name="Priest M."/>
            <person name="Roberts A."/>
            <person name="Saif S."/>
            <person name="Shea T."/>
            <person name="Sykes S."/>
            <person name="Wortman J."/>
            <person name="Nusbaum C."/>
            <person name="Birren B."/>
        </authorList>
    </citation>
    <scope>NUCLEOTIDE SEQUENCE [LARGE SCALE GENOMIC DNA]</scope>
    <source>
        <strain evidence="5">CBS 10117</strain>
    </source>
</reference>
<dbReference type="Proteomes" id="UP000078595">
    <property type="component" value="Chromosome 4"/>
</dbReference>
<dbReference type="Pfam" id="PF10355">
    <property type="entry name" value="Ytp1"/>
    <property type="match status" value="1"/>
</dbReference>
<evidence type="ECO:0000256" key="1">
    <source>
        <dbReference type="SAM" id="MobiDB-lite"/>
    </source>
</evidence>
<feature type="transmembrane region" description="Helical" evidence="2">
    <location>
        <begin position="77"/>
        <end position="98"/>
    </location>
</feature>
<dbReference type="VEuPathDB" id="FungiDB:I303_03494"/>